<evidence type="ECO:0000313" key="2">
    <source>
        <dbReference type="Proteomes" id="UP000236291"/>
    </source>
</evidence>
<reference evidence="1 2" key="2">
    <citation type="journal article" date="2017" name="Front. Plant Sci.">
        <title>Gene Classification and Mining of Molecular Markers Useful in Red Clover (Trifolium pratense) Breeding.</title>
        <authorList>
            <person name="Istvanek J."/>
            <person name="Dluhosova J."/>
            <person name="Dluhos P."/>
            <person name="Patkova L."/>
            <person name="Nedelnik J."/>
            <person name="Repkova J."/>
        </authorList>
    </citation>
    <scope>NUCLEOTIDE SEQUENCE [LARGE SCALE GENOMIC DNA]</scope>
    <source>
        <strain evidence="2">cv. Tatra</strain>
        <tissue evidence="1">Young leaves</tissue>
    </source>
</reference>
<comment type="caution">
    <text evidence="1">The sequence shown here is derived from an EMBL/GenBank/DDBJ whole genome shotgun (WGS) entry which is preliminary data.</text>
</comment>
<dbReference type="AlphaFoldDB" id="A0A2K3L5Z7"/>
<name>A0A2K3L5Z7_TRIPR</name>
<sequence>MERLPEAQLFSPQLSKLTLWGCKLVEDPMVTLESLPNLKYLSCWEMFVGKKMVCSSNGFPKLEVLVIRGFSNLEEWVVENQAMSYLYRLSISDCNKLKTVPDGLKFVAGLRELEFRWMPKSFKNRLGIAGEDYHKVQHVPSIVFFH</sequence>
<dbReference type="PANTHER" id="PTHR15140">
    <property type="entry name" value="TUBULIN-SPECIFIC CHAPERONE E"/>
    <property type="match status" value="1"/>
</dbReference>
<proteinExistence type="predicted"/>
<dbReference type="PANTHER" id="PTHR15140:SF37">
    <property type="entry name" value="UBIQUITIN-LIKE DOMAIN-CONTAINING PROTEIN"/>
    <property type="match status" value="1"/>
</dbReference>
<evidence type="ECO:0000313" key="1">
    <source>
        <dbReference type="EMBL" id="PNX73959.1"/>
    </source>
</evidence>
<gene>
    <name evidence="1" type="ORF">L195_g029869</name>
</gene>
<reference evidence="1 2" key="1">
    <citation type="journal article" date="2014" name="Am. J. Bot.">
        <title>Genome assembly and annotation for red clover (Trifolium pratense; Fabaceae).</title>
        <authorList>
            <person name="Istvanek J."/>
            <person name="Jaros M."/>
            <person name="Krenek A."/>
            <person name="Repkova J."/>
        </authorList>
    </citation>
    <scope>NUCLEOTIDE SEQUENCE [LARGE SCALE GENOMIC DNA]</scope>
    <source>
        <strain evidence="2">cv. Tatra</strain>
        <tissue evidence="1">Young leaves</tissue>
    </source>
</reference>
<dbReference type="SUPFAM" id="SSF52047">
    <property type="entry name" value="RNI-like"/>
    <property type="match status" value="1"/>
</dbReference>
<dbReference type="STRING" id="57577.A0A2K3L5Z7"/>
<dbReference type="Gene3D" id="3.80.10.10">
    <property type="entry name" value="Ribonuclease Inhibitor"/>
    <property type="match status" value="1"/>
</dbReference>
<dbReference type="InterPro" id="IPR032675">
    <property type="entry name" value="LRR_dom_sf"/>
</dbReference>
<dbReference type="Proteomes" id="UP000236291">
    <property type="component" value="Unassembled WGS sequence"/>
</dbReference>
<dbReference type="EMBL" id="ASHM01026803">
    <property type="protein sequence ID" value="PNX73959.1"/>
    <property type="molecule type" value="Genomic_DNA"/>
</dbReference>
<accession>A0A2K3L5Z7</accession>
<organism evidence="1 2">
    <name type="scientific">Trifolium pratense</name>
    <name type="common">Red clover</name>
    <dbReference type="NCBI Taxonomy" id="57577"/>
    <lineage>
        <taxon>Eukaryota</taxon>
        <taxon>Viridiplantae</taxon>
        <taxon>Streptophyta</taxon>
        <taxon>Embryophyta</taxon>
        <taxon>Tracheophyta</taxon>
        <taxon>Spermatophyta</taxon>
        <taxon>Magnoliopsida</taxon>
        <taxon>eudicotyledons</taxon>
        <taxon>Gunneridae</taxon>
        <taxon>Pentapetalae</taxon>
        <taxon>rosids</taxon>
        <taxon>fabids</taxon>
        <taxon>Fabales</taxon>
        <taxon>Fabaceae</taxon>
        <taxon>Papilionoideae</taxon>
        <taxon>50 kb inversion clade</taxon>
        <taxon>NPAAA clade</taxon>
        <taxon>Hologalegina</taxon>
        <taxon>IRL clade</taxon>
        <taxon>Trifolieae</taxon>
        <taxon>Trifolium</taxon>
    </lineage>
</organism>
<protein>
    <submittedName>
        <fullName evidence="1">Disease resistance protein</fullName>
    </submittedName>
</protein>
<dbReference type="ExpressionAtlas" id="A0A2K3L5Z7">
    <property type="expression patterns" value="baseline"/>
</dbReference>